<feature type="domain" description="Succinylglutamate desuccinylase/Aspartoacylase catalytic" evidence="5">
    <location>
        <begin position="11"/>
        <end position="104"/>
    </location>
</feature>
<dbReference type="SUPFAM" id="SSF53187">
    <property type="entry name" value="Zn-dependent exopeptidases"/>
    <property type="match status" value="1"/>
</dbReference>
<sequence>MQIHQLGEGQPELAVVAGIHGDEPCGVEAVERLVAEDPEVDRPVKLIIANEEALERGVRYVEEDLNRAFPGDPDGATHESRLAHELAREVQGCTVLALHSTQSYAEPIAVIDTVDEIARSLAPLLPVDVLIETDNYTDGRLVEHAHTIELECGLQGSEEAAENAYWLTRAFLAASNALSVPATDDRLAQPERGEVEVFRLDGPIAKPPGREYDVVVPNFEKVEAGERFAIADGEALTADEPFYPVLLSAEGYDDIFGYAAEAVGQLE</sequence>
<keyword evidence="3" id="KW-0378">Hydrolase</keyword>
<keyword evidence="7" id="KW-1185">Reference proteome</keyword>
<evidence type="ECO:0000256" key="1">
    <source>
        <dbReference type="ARBA" id="ARBA00001947"/>
    </source>
</evidence>
<dbReference type="PANTHER" id="PTHR15162">
    <property type="entry name" value="ASPARTOACYLASE"/>
    <property type="match status" value="1"/>
</dbReference>
<dbReference type="RefSeq" id="WP_379731630.1">
    <property type="nucleotide sequence ID" value="NZ_JBHSWZ010000116.1"/>
</dbReference>
<proteinExistence type="predicted"/>
<evidence type="ECO:0000256" key="3">
    <source>
        <dbReference type="ARBA" id="ARBA00022801"/>
    </source>
</evidence>
<dbReference type="AlphaFoldDB" id="A0ABD6B475"/>
<evidence type="ECO:0000259" key="5">
    <source>
        <dbReference type="Pfam" id="PF24827"/>
    </source>
</evidence>
<comment type="cofactor">
    <cofactor evidence="1">
        <name>Zn(2+)</name>
        <dbReference type="ChEBI" id="CHEBI:29105"/>
    </cofactor>
</comment>
<dbReference type="Pfam" id="PF24827">
    <property type="entry name" value="AstE_AspA_cat"/>
    <property type="match status" value="1"/>
</dbReference>
<keyword evidence="4" id="KW-0862">Zinc</keyword>
<keyword evidence="2" id="KW-0479">Metal-binding</keyword>
<dbReference type="Gene3D" id="3.40.630.10">
    <property type="entry name" value="Zn peptidases"/>
    <property type="match status" value="1"/>
</dbReference>
<organism evidence="6 7">
    <name type="scientific">Halolamina salina</name>
    <dbReference type="NCBI Taxonomy" id="1220023"/>
    <lineage>
        <taxon>Archaea</taxon>
        <taxon>Methanobacteriati</taxon>
        <taxon>Methanobacteriota</taxon>
        <taxon>Stenosarchaea group</taxon>
        <taxon>Halobacteria</taxon>
        <taxon>Halobacteriales</taxon>
        <taxon>Haloferacaceae</taxon>
    </lineage>
</organism>
<gene>
    <name evidence="6" type="ORF">ACFR9S_00110</name>
</gene>
<dbReference type="GO" id="GO:0016787">
    <property type="term" value="F:hydrolase activity"/>
    <property type="evidence" value="ECO:0007669"/>
    <property type="project" value="UniProtKB-KW"/>
</dbReference>
<dbReference type="InterPro" id="IPR050178">
    <property type="entry name" value="AspA/AstE_fam"/>
</dbReference>
<dbReference type="GO" id="GO:0046872">
    <property type="term" value="F:metal ion binding"/>
    <property type="evidence" value="ECO:0007669"/>
    <property type="project" value="UniProtKB-KW"/>
</dbReference>
<dbReference type="PANTHER" id="PTHR15162:SF7">
    <property type="entry name" value="SUCCINYLGLUTAMATE DESUCCINYLASE"/>
    <property type="match status" value="1"/>
</dbReference>
<dbReference type="InterPro" id="IPR055438">
    <property type="entry name" value="AstE_AspA_cat"/>
</dbReference>
<evidence type="ECO:0000313" key="7">
    <source>
        <dbReference type="Proteomes" id="UP001597111"/>
    </source>
</evidence>
<evidence type="ECO:0000256" key="4">
    <source>
        <dbReference type="ARBA" id="ARBA00022833"/>
    </source>
</evidence>
<name>A0ABD6B475_9EURY</name>
<comment type="caution">
    <text evidence="6">The sequence shown here is derived from an EMBL/GenBank/DDBJ whole genome shotgun (WGS) entry which is preliminary data.</text>
</comment>
<protein>
    <submittedName>
        <fullName evidence="6">Succinylglutamate desuccinylase/aspartoacylase family protein</fullName>
    </submittedName>
</protein>
<evidence type="ECO:0000313" key="6">
    <source>
        <dbReference type="EMBL" id="MFD1524705.1"/>
    </source>
</evidence>
<evidence type="ECO:0000256" key="2">
    <source>
        <dbReference type="ARBA" id="ARBA00022723"/>
    </source>
</evidence>
<reference evidence="6 7" key="1">
    <citation type="journal article" date="2019" name="Int. J. Syst. Evol. Microbiol.">
        <title>The Global Catalogue of Microorganisms (GCM) 10K type strain sequencing project: providing services to taxonomists for standard genome sequencing and annotation.</title>
        <authorList>
            <consortium name="The Broad Institute Genomics Platform"/>
            <consortium name="The Broad Institute Genome Sequencing Center for Infectious Disease"/>
            <person name="Wu L."/>
            <person name="Ma J."/>
        </authorList>
    </citation>
    <scope>NUCLEOTIDE SEQUENCE [LARGE SCALE GENOMIC DNA]</scope>
    <source>
        <strain evidence="6 7">CGMCC 1.12285</strain>
    </source>
</reference>
<accession>A0ABD6B475</accession>
<dbReference type="Proteomes" id="UP001597111">
    <property type="component" value="Unassembled WGS sequence"/>
</dbReference>
<dbReference type="EMBL" id="JBHUDH010000001">
    <property type="protein sequence ID" value="MFD1524705.1"/>
    <property type="molecule type" value="Genomic_DNA"/>
</dbReference>